<reference evidence="1 2" key="1">
    <citation type="submission" date="2020-10" db="EMBL/GenBank/DDBJ databases">
        <title>Chromosome-scale genome assembly of the Allis shad, Alosa alosa.</title>
        <authorList>
            <person name="Margot Z."/>
            <person name="Christophe K."/>
            <person name="Cabau C."/>
            <person name="Louis A."/>
            <person name="Berthelot C."/>
            <person name="Parey E."/>
            <person name="Roest Crollius H."/>
            <person name="Montfort J."/>
            <person name="Robinson-Rechavi M."/>
            <person name="Bucao C."/>
            <person name="Bouchez O."/>
            <person name="Gislard M."/>
            <person name="Lluch J."/>
            <person name="Milhes M."/>
            <person name="Lampietro C."/>
            <person name="Lopez Roques C."/>
            <person name="Donnadieu C."/>
            <person name="Braasch I."/>
            <person name="Desvignes T."/>
            <person name="Postlethwait J."/>
            <person name="Bobe J."/>
            <person name="Guiguen Y."/>
        </authorList>
    </citation>
    <scope>NUCLEOTIDE SEQUENCE [LARGE SCALE GENOMIC DNA]</scope>
    <source>
        <strain evidence="1">M-15738</strain>
        <tissue evidence="1">Blood</tissue>
    </source>
</reference>
<gene>
    <name evidence="1" type="ORF">AALO_G00222880</name>
</gene>
<name>A0AAV6FXR4_9TELE</name>
<proteinExistence type="predicted"/>
<organism evidence="1 2">
    <name type="scientific">Alosa alosa</name>
    <name type="common">allis shad</name>
    <dbReference type="NCBI Taxonomy" id="278164"/>
    <lineage>
        <taxon>Eukaryota</taxon>
        <taxon>Metazoa</taxon>
        <taxon>Chordata</taxon>
        <taxon>Craniata</taxon>
        <taxon>Vertebrata</taxon>
        <taxon>Euteleostomi</taxon>
        <taxon>Actinopterygii</taxon>
        <taxon>Neopterygii</taxon>
        <taxon>Teleostei</taxon>
        <taxon>Clupei</taxon>
        <taxon>Clupeiformes</taxon>
        <taxon>Clupeoidei</taxon>
        <taxon>Clupeidae</taxon>
        <taxon>Alosa</taxon>
    </lineage>
</organism>
<dbReference type="AlphaFoldDB" id="A0AAV6FXR4"/>
<evidence type="ECO:0000313" key="2">
    <source>
        <dbReference type="Proteomes" id="UP000823561"/>
    </source>
</evidence>
<dbReference type="EMBL" id="JADWDJ010000017">
    <property type="protein sequence ID" value="KAG5267540.1"/>
    <property type="molecule type" value="Genomic_DNA"/>
</dbReference>
<evidence type="ECO:0000313" key="1">
    <source>
        <dbReference type="EMBL" id="KAG5267540.1"/>
    </source>
</evidence>
<comment type="caution">
    <text evidence="1">The sequence shown here is derived from an EMBL/GenBank/DDBJ whole genome shotgun (WGS) entry which is preliminary data.</text>
</comment>
<sequence length="82" mass="9080">MQLSTRAQTHYGERQGEVVMAATRDITLWDSSRGEIASQLMGSGYLSWEKCEADTTLVLLTLVPIHTDTHTHTRIGTTTATM</sequence>
<dbReference type="Proteomes" id="UP000823561">
    <property type="component" value="Chromosome 17"/>
</dbReference>
<keyword evidence="2" id="KW-1185">Reference proteome</keyword>
<accession>A0AAV6FXR4</accession>
<protein>
    <submittedName>
        <fullName evidence="1">Uncharacterized protein</fullName>
    </submittedName>
</protein>